<evidence type="ECO:0000256" key="3">
    <source>
        <dbReference type="ARBA" id="ARBA00022448"/>
    </source>
</evidence>
<dbReference type="Pfam" id="PF13609">
    <property type="entry name" value="Porin_4"/>
    <property type="match status" value="1"/>
</dbReference>
<feature type="chain" id="PRO_5019050588" evidence="11">
    <location>
        <begin position="23"/>
        <end position="335"/>
    </location>
</feature>
<comment type="subcellular location">
    <subcellularLocation>
        <location evidence="1">Cell outer membrane</location>
        <topology evidence="1">Multi-pass membrane protein</topology>
    </subcellularLocation>
</comment>
<keyword evidence="4" id="KW-1134">Transmembrane beta strand</keyword>
<name>A0A437RS84_9BURK</name>
<evidence type="ECO:0000256" key="5">
    <source>
        <dbReference type="ARBA" id="ARBA00022692"/>
    </source>
</evidence>
<proteinExistence type="predicted"/>
<evidence type="ECO:0000313" key="13">
    <source>
        <dbReference type="EMBL" id="RVU49613.1"/>
    </source>
</evidence>
<keyword evidence="10" id="KW-0998">Cell outer membrane</keyword>
<dbReference type="InterPro" id="IPR033900">
    <property type="entry name" value="Gram_neg_porin_domain"/>
</dbReference>
<evidence type="ECO:0000256" key="11">
    <source>
        <dbReference type="SAM" id="SignalP"/>
    </source>
</evidence>
<gene>
    <name evidence="13" type="ORF">EOE66_03375</name>
</gene>
<dbReference type="OrthoDB" id="6975458at2"/>
<evidence type="ECO:0000256" key="10">
    <source>
        <dbReference type="ARBA" id="ARBA00023237"/>
    </source>
</evidence>
<keyword evidence="9" id="KW-0472">Membrane</keyword>
<reference evidence="13 14" key="1">
    <citation type="submission" date="2019-01" db="EMBL/GenBank/DDBJ databases">
        <authorList>
            <person name="Chen W.-M."/>
        </authorList>
    </citation>
    <scope>NUCLEOTIDE SEQUENCE [LARGE SCALE GENOMIC DNA]</scope>
    <source>
        <strain evidence="13 14">KYPY4</strain>
    </source>
</reference>
<dbReference type="InterPro" id="IPR001702">
    <property type="entry name" value="Porin_Gram-ve"/>
</dbReference>
<feature type="signal peptide" evidence="11">
    <location>
        <begin position="1"/>
        <end position="22"/>
    </location>
</feature>
<keyword evidence="7" id="KW-0406">Ion transport</keyword>
<dbReference type="InterPro" id="IPR050298">
    <property type="entry name" value="Gram-neg_bact_OMP"/>
</dbReference>
<organism evidence="13 14">
    <name type="scientific">Rubrivivax rivuli</name>
    <dbReference type="NCBI Taxonomy" id="1862385"/>
    <lineage>
        <taxon>Bacteria</taxon>
        <taxon>Pseudomonadati</taxon>
        <taxon>Pseudomonadota</taxon>
        <taxon>Betaproteobacteria</taxon>
        <taxon>Burkholderiales</taxon>
        <taxon>Sphaerotilaceae</taxon>
        <taxon>Rubrivivax</taxon>
    </lineage>
</organism>
<evidence type="ECO:0000256" key="4">
    <source>
        <dbReference type="ARBA" id="ARBA00022452"/>
    </source>
</evidence>
<dbReference type="AlphaFoldDB" id="A0A437RS84"/>
<dbReference type="Proteomes" id="UP000285575">
    <property type="component" value="Unassembled WGS sequence"/>
</dbReference>
<dbReference type="CDD" id="cd00342">
    <property type="entry name" value="gram_neg_porins"/>
    <property type="match status" value="1"/>
</dbReference>
<keyword evidence="5" id="KW-0812">Transmembrane</keyword>
<comment type="caution">
    <text evidence="13">The sequence shown here is derived from an EMBL/GenBank/DDBJ whole genome shotgun (WGS) entry which is preliminary data.</text>
</comment>
<evidence type="ECO:0000256" key="6">
    <source>
        <dbReference type="ARBA" id="ARBA00022729"/>
    </source>
</evidence>
<evidence type="ECO:0000259" key="12">
    <source>
        <dbReference type="Pfam" id="PF13609"/>
    </source>
</evidence>
<dbReference type="GO" id="GO:0034220">
    <property type="term" value="P:monoatomic ion transmembrane transport"/>
    <property type="evidence" value="ECO:0007669"/>
    <property type="project" value="InterPro"/>
</dbReference>
<keyword evidence="3" id="KW-0813">Transport</keyword>
<evidence type="ECO:0000256" key="7">
    <source>
        <dbReference type="ARBA" id="ARBA00023065"/>
    </source>
</evidence>
<dbReference type="RefSeq" id="WP_128227247.1">
    <property type="nucleotide sequence ID" value="NZ_SACR01000001.1"/>
</dbReference>
<dbReference type="GO" id="GO:0046930">
    <property type="term" value="C:pore complex"/>
    <property type="evidence" value="ECO:0007669"/>
    <property type="project" value="UniProtKB-KW"/>
</dbReference>
<evidence type="ECO:0000256" key="9">
    <source>
        <dbReference type="ARBA" id="ARBA00023136"/>
    </source>
</evidence>
<comment type="subunit">
    <text evidence="2">Homotrimer.</text>
</comment>
<accession>A0A437RS84</accession>
<dbReference type="InterPro" id="IPR002299">
    <property type="entry name" value="Porin_Neis"/>
</dbReference>
<evidence type="ECO:0000256" key="2">
    <source>
        <dbReference type="ARBA" id="ARBA00011233"/>
    </source>
</evidence>
<keyword evidence="14" id="KW-1185">Reference proteome</keyword>
<dbReference type="PRINTS" id="PR00182">
    <property type="entry name" value="ECOLNEIPORIN"/>
</dbReference>
<protein>
    <submittedName>
        <fullName evidence="13">Porin</fullName>
    </submittedName>
</protein>
<dbReference type="Gene3D" id="2.40.160.10">
    <property type="entry name" value="Porin"/>
    <property type="match status" value="1"/>
</dbReference>
<dbReference type="GO" id="GO:0009279">
    <property type="term" value="C:cell outer membrane"/>
    <property type="evidence" value="ECO:0007669"/>
    <property type="project" value="UniProtKB-SubCell"/>
</dbReference>
<dbReference type="PANTHER" id="PTHR34501:SF9">
    <property type="entry name" value="MAJOR OUTER MEMBRANE PROTEIN P.IA"/>
    <property type="match status" value="1"/>
</dbReference>
<feature type="domain" description="Porin" evidence="12">
    <location>
        <begin position="9"/>
        <end position="308"/>
    </location>
</feature>
<sequence>MNKTTTTLAAAALLSLAGSAMAQSSVTVFGVIDLAARSVDNGASQYQLAGSGLNSSRLGFRGTEDLGGGLKANFWIEGAINADDGNATGQTWQRRSTIGLQGGFGEVRFGRQKNPTGLTWEQLDVFGDTGMAASGRLHQLFSVPTGGAYSSFSRSSNSISYDSPTGTGFFGTAFVAAGEGAVGNKYIGGRVGYRAGDLLAVFSYGETQVTPSIDAKLITFGATYDLKAVKLFGMYSTTDVGAADQKNLLIGASVPLGATTLRASFHKADGGGSISNREAKQFSLGAQYDLSRRTALYTTYSKIDNSNTALTVATGSTLRSGDGSSGYEFGIRHSF</sequence>
<dbReference type="PRINTS" id="PR00184">
    <property type="entry name" value="NEISSPPORIN"/>
</dbReference>
<evidence type="ECO:0000256" key="8">
    <source>
        <dbReference type="ARBA" id="ARBA00023114"/>
    </source>
</evidence>
<dbReference type="SUPFAM" id="SSF56935">
    <property type="entry name" value="Porins"/>
    <property type="match status" value="1"/>
</dbReference>
<keyword evidence="6 11" id="KW-0732">Signal</keyword>
<dbReference type="PANTHER" id="PTHR34501">
    <property type="entry name" value="PROTEIN YDDL-RELATED"/>
    <property type="match status" value="1"/>
</dbReference>
<dbReference type="GO" id="GO:0015288">
    <property type="term" value="F:porin activity"/>
    <property type="evidence" value="ECO:0007669"/>
    <property type="project" value="UniProtKB-KW"/>
</dbReference>
<dbReference type="EMBL" id="SACR01000001">
    <property type="protein sequence ID" value="RVU49613.1"/>
    <property type="molecule type" value="Genomic_DNA"/>
</dbReference>
<keyword evidence="8" id="KW-0626">Porin</keyword>
<evidence type="ECO:0000313" key="14">
    <source>
        <dbReference type="Proteomes" id="UP000285575"/>
    </source>
</evidence>
<evidence type="ECO:0000256" key="1">
    <source>
        <dbReference type="ARBA" id="ARBA00004571"/>
    </source>
</evidence>
<dbReference type="InterPro" id="IPR023614">
    <property type="entry name" value="Porin_dom_sf"/>
</dbReference>